<dbReference type="InterPro" id="IPR015421">
    <property type="entry name" value="PyrdxlP-dep_Trfase_major"/>
</dbReference>
<accession>A0ABS5J9D2</accession>
<protein>
    <submittedName>
        <fullName evidence="4">Aminotransferase class III-fold pyridoxal phosphate-dependent enzyme</fullName>
    </submittedName>
</protein>
<evidence type="ECO:0000256" key="2">
    <source>
        <dbReference type="ARBA" id="ARBA00022898"/>
    </source>
</evidence>
<organism evidence="4 5">
    <name type="scientific">Chitinophaga hostae</name>
    <dbReference type="NCBI Taxonomy" id="2831022"/>
    <lineage>
        <taxon>Bacteria</taxon>
        <taxon>Pseudomonadati</taxon>
        <taxon>Bacteroidota</taxon>
        <taxon>Chitinophagia</taxon>
        <taxon>Chitinophagales</taxon>
        <taxon>Chitinophagaceae</taxon>
        <taxon>Chitinophaga</taxon>
    </lineage>
</organism>
<evidence type="ECO:0000256" key="3">
    <source>
        <dbReference type="RuleBase" id="RU003560"/>
    </source>
</evidence>
<dbReference type="Gene3D" id="3.90.1150.10">
    <property type="entry name" value="Aspartate Aminotransferase, domain 1"/>
    <property type="match status" value="1"/>
</dbReference>
<dbReference type="Pfam" id="PF00202">
    <property type="entry name" value="Aminotran_3"/>
    <property type="match status" value="1"/>
</dbReference>
<gene>
    <name evidence="4" type="ORF">KE626_30920</name>
</gene>
<evidence type="ECO:0000313" key="5">
    <source>
        <dbReference type="Proteomes" id="UP000676386"/>
    </source>
</evidence>
<dbReference type="InterPro" id="IPR015424">
    <property type="entry name" value="PyrdxlP-dep_Trfase"/>
</dbReference>
<evidence type="ECO:0000313" key="4">
    <source>
        <dbReference type="EMBL" id="MBS0031785.1"/>
    </source>
</evidence>
<name>A0ABS5J9D2_9BACT</name>
<dbReference type="InterPro" id="IPR005814">
    <property type="entry name" value="Aminotrans_3"/>
</dbReference>
<dbReference type="Gene3D" id="3.40.640.10">
    <property type="entry name" value="Type I PLP-dependent aspartate aminotransferase-like (Major domain)"/>
    <property type="match status" value="1"/>
</dbReference>
<keyword evidence="4" id="KW-0032">Aminotransferase</keyword>
<proteinExistence type="inferred from homology"/>
<dbReference type="Proteomes" id="UP000676386">
    <property type="component" value="Unassembled WGS sequence"/>
</dbReference>
<keyword evidence="4" id="KW-0808">Transferase</keyword>
<dbReference type="PANTHER" id="PTHR43094">
    <property type="entry name" value="AMINOTRANSFERASE"/>
    <property type="match status" value="1"/>
</dbReference>
<dbReference type="GO" id="GO:0008483">
    <property type="term" value="F:transaminase activity"/>
    <property type="evidence" value="ECO:0007669"/>
    <property type="project" value="UniProtKB-KW"/>
</dbReference>
<comment type="similarity">
    <text evidence="1 3">Belongs to the class-III pyridoxal-phosphate-dependent aminotransferase family.</text>
</comment>
<reference evidence="4 5" key="1">
    <citation type="submission" date="2021-04" db="EMBL/GenBank/DDBJ databases">
        <title>Chitinophaga sp. nov., isolated from the rhizosphere soil.</title>
        <authorList>
            <person name="He S."/>
        </authorList>
    </citation>
    <scope>NUCLEOTIDE SEQUENCE [LARGE SCALE GENOMIC DNA]</scope>
    <source>
        <strain evidence="4 5">2R12</strain>
    </source>
</reference>
<keyword evidence="5" id="KW-1185">Reference proteome</keyword>
<dbReference type="InterPro" id="IPR015422">
    <property type="entry name" value="PyrdxlP-dep_Trfase_small"/>
</dbReference>
<evidence type="ECO:0000256" key="1">
    <source>
        <dbReference type="ARBA" id="ARBA00008954"/>
    </source>
</evidence>
<sequence length="398" mass="44650">MTISNLRHRGKKPKTYLYRDGYYLVDNAGKKLLDLSGGTLVQTLYETTSFPYNFENYMFTPSYGVTTPEIERLEARMLERTKQVFDDMVWCSSGSDAIEMALKLVLHHATHMHPDLAPAVAVLKGAYHGNTLFASVLNDRIGKRSNLSKAAVEVLVLDNIETAPLNIAAYQQRTGKQLISVVVDPINITGDFGYSIEQLNTFVKAMEDLHVITIFDEIACGCYRHGYFSIATAMKTPPRITILSKGLTNGITPLSVLLLNNIGTDTLPENSLSFGHTFGINPFSERICSWVMERYDKLEASGQMKALSDCLQKQALALDSIPGIQARAYVHLLRITITDKTCWHQFKATLTARQLSMYETIDYDQRYTFIVAPPYDMAPAFLCEIFSGFIHEFKSTCS</sequence>
<dbReference type="EMBL" id="JAGTXB010000025">
    <property type="protein sequence ID" value="MBS0031785.1"/>
    <property type="molecule type" value="Genomic_DNA"/>
</dbReference>
<dbReference type="PANTHER" id="PTHR43094:SF1">
    <property type="entry name" value="AMINOTRANSFERASE CLASS-III"/>
    <property type="match status" value="1"/>
</dbReference>
<comment type="caution">
    <text evidence="4">The sequence shown here is derived from an EMBL/GenBank/DDBJ whole genome shotgun (WGS) entry which is preliminary data.</text>
</comment>
<keyword evidence="2 3" id="KW-0663">Pyridoxal phosphate</keyword>
<dbReference type="RefSeq" id="WP_211976947.1">
    <property type="nucleotide sequence ID" value="NZ_CBFHAM010000012.1"/>
</dbReference>
<dbReference type="SUPFAM" id="SSF53383">
    <property type="entry name" value="PLP-dependent transferases"/>
    <property type="match status" value="1"/>
</dbReference>